<name>D4F5L7_EDWTA</name>
<organism evidence="1 2">
    <name type="scientific">Edwardsiella tarda ATCC 23685</name>
    <dbReference type="NCBI Taxonomy" id="500638"/>
    <lineage>
        <taxon>Bacteria</taxon>
        <taxon>Pseudomonadati</taxon>
        <taxon>Pseudomonadota</taxon>
        <taxon>Gammaproteobacteria</taxon>
        <taxon>Enterobacterales</taxon>
        <taxon>Hafniaceae</taxon>
        <taxon>Edwardsiella</taxon>
    </lineage>
</organism>
<accession>D4F5L7</accession>
<comment type="caution">
    <text evidence="1">The sequence shown here is derived from an EMBL/GenBank/DDBJ whole genome shotgun (WGS) entry which is preliminary data.</text>
</comment>
<dbReference type="HOGENOM" id="CLU_3167456_0_0_6"/>
<evidence type="ECO:0000313" key="2">
    <source>
        <dbReference type="Proteomes" id="UP000003692"/>
    </source>
</evidence>
<protein>
    <submittedName>
        <fullName evidence="1">Uncharacterized protein</fullName>
    </submittedName>
</protein>
<dbReference type="EMBL" id="ADGK01000153">
    <property type="protein sequence ID" value="EFE22939.1"/>
    <property type="molecule type" value="Genomic_DNA"/>
</dbReference>
<sequence>MHDRISVIHLGRRYPYHLSARYEAKRVHRGVKSQGSSSLRAVWNREM</sequence>
<dbReference type="Proteomes" id="UP000003692">
    <property type="component" value="Unassembled WGS sequence"/>
</dbReference>
<evidence type="ECO:0000313" key="1">
    <source>
        <dbReference type="EMBL" id="EFE22939.1"/>
    </source>
</evidence>
<proteinExistence type="predicted"/>
<reference evidence="1 2" key="1">
    <citation type="submission" date="2010-02" db="EMBL/GenBank/DDBJ databases">
        <authorList>
            <person name="Weinstock G."/>
            <person name="Sodergren E."/>
            <person name="Clifton S."/>
            <person name="Fulton L."/>
            <person name="Fulton B."/>
            <person name="Courtney L."/>
            <person name="Fronick C."/>
            <person name="Harrison M."/>
            <person name="Strong C."/>
            <person name="Farmer C."/>
            <person name="Delahaunty K."/>
            <person name="Markovic C."/>
            <person name="Hall O."/>
            <person name="Minx P."/>
            <person name="Tomlinson C."/>
            <person name="Mitreva M."/>
            <person name="Nelson J."/>
            <person name="Hou S."/>
            <person name="Wollam A."/>
            <person name="Pepin K.H."/>
            <person name="Johnson M."/>
            <person name="Bhonagiri V."/>
            <person name="Zhang X."/>
            <person name="Suruliraj S."/>
            <person name="Warren W."/>
            <person name="Chinwalla A."/>
            <person name="Mardis E.R."/>
            <person name="Wilson R.K."/>
        </authorList>
    </citation>
    <scope>NUCLEOTIDE SEQUENCE [LARGE SCALE GENOMIC DNA]</scope>
    <source>
        <strain evidence="1 2">ATCC 23685</strain>
    </source>
</reference>
<gene>
    <name evidence="1" type="ORF">EDWATA_02045</name>
</gene>
<dbReference type="AlphaFoldDB" id="D4F5L7"/>